<organism evidence="12 13">
    <name type="scientific">Schizosaccharomyces osmophilus</name>
    <dbReference type="NCBI Taxonomy" id="2545709"/>
    <lineage>
        <taxon>Eukaryota</taxon>
        <taxon>Fungi</taxon>
        <taxon>Dikarya</taxon>
        <taxon>Ascomycota</taxon>
        <taxon>Taphrinomycotina</taxon>
        <taxon>Schizosaccharomycetes</taxon>
        <taxon>Schizosaccharomycetales</taxon>
        <taxon>Schizosaccharomycetaceae</taxon>
        <taxon>Schizosaccharomyces</taxon>
    </lineage>
</organism>
<dbReference type="KEGG" id="som:SOMG_00471"/>
<dbReference type="PIRSF" id="PIRSF000114">
    <property type="entry name" value="Glycerol-3-P_dh"/>
    <property type="match status" value="1"/>
</dbReference>
<dbReference type="GO" id="GO:0005829">
    <property type="term" value="C:cytosol"/>
    <property type="evidence" value="ECO:0007669"/>
    <property type="project" value="TreeGrafter"/>
</dbReference>
<dbReference type="GO" id="GO:0141152">
    <property type="term" value="F:glycerol-3-phosphate dehydrogenase (NAD+) activity"/>
    <property type="evidence" value="ECO:0007669"/>
    <property type="project" value="UniProtKB-UniRule"/>
</dbReference>
<feature type="binding site" evidence="7">
    <location>
        <position position="179"/>
    </location>
    <ligand>
        <name>NAD(+)</name>
        <dbReference type="ChEBI" id="CHEBI:57540"/>
    </ligand>
</feature>
<evidence type="ECO:0000313" key="13">
    <source>
        <dbReference type="Proteomes" id="UP001212411"/>
    </source>
</evidence>
<dbReference type="PANTHER" id="PTHR11728:SF43">
    <property type="entry name" value="GLYCEROL-3-PHOSPHATE DEHYDROGENASE [NAD(+)] 1"/>
    <property type="match status" value="1"/>
</dbReference>
<dbReference type="Gene3D" id="3.40.50.720">
    <property type="entry name" value="NAD(P)-binding Rossmann-like Domain"/>
    <property type="match status" value="1"/>
</dbReference>
<comment type="catalytic activity">
    <reaction evidence="4 9">
        <text>sn-glycerol 3-phosphate + NAD(+) = dihydroxyacetone phosphate + NADH + H(+)</text>
        <dbReference type="Rhea" id="RHEA:11092"/>
        <dbReference type="ChEBI" id="CHEBI:15378"/>
        <dbReference type="ChEBI" id="CHEBI:57540"/>
        <dbReference type="ChEBI" id="CHEBI:57597"/>
        <dbReference type="ChEBI" id="CHEBI:57642"/>
        <dbReference type="ChEBI" id="CHEBI:57945"/>
        <dbReference type="EC" id="1.1.1.8"/>
    </reaction>
</comment>
<accession>A0AAE9W6D1</accession>
<dbReference type="AlphaFoldDB" id="A0AAE9W6D1"/>
<evidence type="ECO:0000256" key="8">
    <source>
        <dbReference type="RuleBase" id="RU000437"/>
    </source>
</evidence>
<dbReference type="InterPro" id="IPR006168">
    <property type="entry name" value="G3P_DH_NAD-dep"/>
</dbReference>
<name>A0AAE9W6D1_9SCHI</name>
<feature type="binding site" evidence="7">
    <location>
        <position position="326"/>
    </location>
    <ligand>
        <name>NAD(+)</name>
        <dbReference type="ChEBI" id="CHEBI:57540"/>
    </ligand>
</feature>
<dbReference type="InterPro" id="IPR036291">
    <property type="entry name" value="NAD(P)-bd_dom_sf"/>
</dbReference>
<dbReference type="PANTHER" id="PTHR11728">
    <property type="entry name" value="GLYCEROL-3-PHOSPHATE DEHYDROGENASE"/>
    <property type="match status" value="1"/>
</dbReference>
<evidence type="ECO:0000256" key="5">
    <source>
        <dbReference type="PIRSR" id="PIRSR000114-1"/>
    </source>
</evidence>
<gene>
    <name evidence="12" type="primary">gpd1</name>
    <name evidence="12" type="ORF">SOMG_00471</name>
</gene>
<feature type="active site" description="Proton acceptor" evidence="5">
    <location>
        <position position="233"/>
    </location>
</feature>
<evidence type="ECO:0000256" key="3">
    <source>
        <dbReference type="ARBA" id="ARBA00023027"/>
    </source>
</evidence>
<dbReference type="GO" id="GO:0042803">
    <property type="term" value="F:protein homodimerization activity"/>
    <property type="evidence" value="ECO:0007669"/>
    <property type="project" value="InterPro"/>
</dbReference>
<proteinExistence type="inferred from homology"/>
<dbReference type="InterPro" id="IPR017751">
    <property type="entry name" value="G3P_DH_NAD-dep_euk"/>
</dbReference>
<dbReference type="GO" id="GO:0005634">
    <property type="term" value="C:nucleus"/>
    <property type="evidence" value="ECO:0007669"/>
    <property type="project" value="TreeGrafter"/>
</dbReference>
<dbReference type="GeneID" id="80873954"/>
<dbReference type="PROSITE" id="PS00957">
    <property type="entry name" value="NAD_G3PDH"/>
    <property type="match status" value="1"/>
</dbReference>
<dbReference type="SUPFAM" id="SSF48179">
    <property type="entry name" value="6-phosphogluconate dehydrogenase C-terminal domain-like"/>
    <property type="match status" value="1"/>
</dbReference>
<evidence type="ECO:0000313" key="12">
    <source>
        <dbReference type="EMBL" id="WBW70882.1"/>
    </source>
</evidence>
<evidence type="ECO:0000259" key="11">
    <source>
        <dbReference type="Pfam" id="PF07479"/>
    </source>
</evidence>
<evidence type="ECO:0000256" key="9">
    <source>
        <dbReference type="RuleBase" id="RU361243"/>
    </source>
</evidence>
<evidence type="ECO:0000256" key="6">
    <source>
        <dbReference type="PIRSR" id="PIRSR000114-2"/>
    </source>
</evidence>
<feature type="binding site" evidence="7">
    <location>
        <position position="63"/>
    </location>
    <ligand>
        <name>NAD(+)</name>
        <dbReference type="ChEBI" id="CHEBI:57540"/>
    </ligand>
</feature>
<feature type="binding site" evidence="6">
    <location>
        <begin position="297"/>
        <end position="298"/>
    </location>
    <ligand>
        <name>substrate</name>
    </ligand>
</feature>
<feature type="binding site" evidence="7">
    <location>
        <position position="297"/>
    </location>
    <ligand>
        <name>NAD(+)</name>
        <dbReference type="ChEBI" id="CHEBI:57540"/>
    </ligand>
</feature>
<dbReference type="Pfam" id="PF07479">
    <property type="entry name" value="NAD_Gly3P_dh_C"/>
    <property type="match status" value="1"/>
</dbReference>
<evidence type="ECO:0000256" key="2">
    <source>
        <dbReference type="ARBA" id="ARBA00023002"/>
    </source>
</evidence>
<evidence type="ECO:0000256" key="1">
    <source>
        <dbReference type="ARBA" id="ARBA00011009"/>
    </source>
</evidence>
<dbReference type="EMBL" id="CP115611">
    <property type="protein sequence ID" value="WBW70882.1"/>
    <property type="molecule type" value="Genomic_DNA"/>
</dbReference>
<keyword evidence="2 8" id="KW-0560">Oxidoreductase</keyword>
<reference evidence="12 13" key="1">
    <citation type="journal article" date="2023" name="G3 (Bethesda)">
        <title>A high-quality reference genome for the fission yeast Schizosaccharomyces osmophilus.</title>
        <authorList>
            <person name="Jia G.S."/>
            <person name="Zhang W.C."/>
            <person name="Liang Y."/>
            <person name="Liu X.H."/>
            <person name="Rhind N."/>
            <person name="Pidoux A."/>
            <person name="Brysch-Herzberg M."/>
            <person name="Du L.L."/>
        </authorList>
    </citation>
    <scope>NUCLEOTIDE SEQUENCE [LARGE SCALE GENOMIC DNA]</scope>
    <source>
        <strain evidence="12 13">CBS 15793</strain>
    </source>
</reference>
<dbReference type="RefSeq" id="XP_056035125.1">
    <property type="nucleotide sequence ID" value="XM_056179265.1"/>
</dbReference>
<keyword evidence="3 7" id="KW-0520">NAD</keyword>
<evidence type="ECO:0000259" key="10">
    <source>
        <dbReference type="Pfam" id="PF01210"/>
    </source>
</evidence>
<comment type="similarity">
    <text evidence="1 8">Belongs to the NAD-dependent glycerol-3-phosphate dehydrogenase family.</text>
</comment>
<dbReference type="PRINTS" id="PR00077">
    <property type="entry name" value="GPDHDRGNASE"/>
</dbReference>
<dbReference type="InterPro" id="IPR011128">
    <property type="entry name" value="G3P_DH_NAD-dep_N"/>
</dbReference>
<feature type="domain" description="Glycerol-3-phosphate dehydrogenase NAD-dependent C-terminal" evidence="11">
    <location>
        <begin position="222"/>
        <end position="367"/>
    </location>
</feature>
<evidence type="ECO:0000256" key="4">
    <source>
        <dbReference type="ARBA" id="ARBA00048683"/>
    </source>
</evidence>
<dbReference type="InterPro" id="IPR008927">
    <property type="entry name" value="6-PGluconate_DH-like_C_sf"/>
</dbReference>
<protein>
    <recommendedName>
        <fullName evidence="9">Glycerol-3-phosphate dehydrogenase [NAD(+)]</fullName>
        <ecNumber evidence="9">1.1.1.8</ecNumber>
    </recommendedName>
</protein>
<dbReference type="FunFam" id="3.40.50.720:FF:000365">
    <property type="entry name" value="Glycerol-3-phosphate dehydrogenase [NAD(+)]"/>
    <property type="match status" value="1"/>
</dbReference>
<feature type="binding site" evidence="7">
    <location>
        <begin position="31"/>
        <end position="36"/>
    </location>
    <ligand>
        <name>NAD(+)</name>
        <dbReference type="ChEBI" id="CHEBI:57540"/>
    </ligand>
</feature>
<dbReference type="FunFam" id="1.10.1040.10:FF:000004">
    <property type="entry name" value="Glycerol-3-phosphate dehydrogenase [NAD(+)]"/>
    <property type="match status" value="1"/>
</dbReference>
<dbReference type="Proteomes" id="UP001212411">
    <property type="component" value="Chromosome 1"/>
</dbReference>
<dbReference type="SUPFAM" id="SSF51735">
    <property type="entry name" value="NAD(P)-binding Rossmann-fold domains"/>
    <property type="match status" value="1"/>
</dbReference>
<dbReference type="InterPro" id="IPR006109">
    <property type="entry name" value="G3P_DH_NAD-dep_C"/>
</dbReference>
<dbReference type="GO" id="GO:0006114">
    <property type="term" value="P:glycerol biosynthetic process"/>
    <property type="evidence" value="ECO:0007669"/>
    <property type="project" value="UniProtKB-ARBA"/>
</dbReference>
<keyword evidence="13" id="KW-1185">Reference proteome</keyword>
<dbReference type="InterPro" id="IPR013328">
    <property type="entry name" value="6PGD_dom2"/>
</dbReference>
<evidence type="ECO:0000256" key="7">
    <source>
        <dbReference type="PIRSR" id="PIRSR000114-3"/>
    </source>
</evidence>
<dbReference type="Pfam" id="PF01210">
    <property type="entry name" value="NAD_Gly3P_dh_N"/>
    <property type="match status" value="1"/>
</dbReference>
<feature type="binding site" evidence="7">
    <location>
        <position position="123"/>
    </location>
    <ligand>
        <name>NAD(+)</name>
        <dbReference type="ChEBI" id="CHEBI:57540"/>
    </ligand>
</feature>
<dbReference type="GO" id="GO:0051287">
    <property type="term" value="F:NAD binding"/>
    <property type="evidence" value="ECO:0007669"/>
    <property type="project" value="UniProtKB-UniRule"/>
</dbReference>
<dbReference type="Gene3D" id="1.10.1040.10">
    <property type="entry name" value="N-(1-d-carboxylethyl)-l-norvaline Dehydrogenase, domain 2"/>
    <property type="match status" value="1"/>
</dbReference>
<dbReference type="NCBIfam" id="TIGR03376">
    <property type="entry name" value="glycerol3P_DH"/>
    <property type="match status" value="1"/>
</dbReference>
<feature type="binding site" evidence="6">
    <location>
        <position position="146"/>
    </location>
    <ligand>
        <name>substrate</name>
    </ligand>
</feature>
<dbReference type="GO" id="GO:0046168">
    <property type="term" value="P:glycerol-3-phosphate catabolic process"/>
    <property type="evidence" value="ECO:0007669"/>
    <property type="project" value="UniProtKB-UniRule"/>
</dbReference>
<sequence length="386" mass="41905">MSSAPHQTTAAAAASNMDQAPKKRLAVGVIGSGNWGTAIAKICGENARAHGHHFRSKVRMWVFEEEIEHKGEKRKLTEVFNETHENVKYLPGVECPPNVIAVPDVREVARRSDVLVFVVPHQFINKVCDQMAGHLRPNAVGISCIKGVSVGKDGVRLFSDVIQEKLGIYCGVLSGANVANEVAKEQFCETTIGYKPPQAVISAEQIVAIFDRPYFSVVSVDDVAGVALGGALKNIVAMAVGFADGLEWGGNTKSAIMRRGLLEMQKFATTFFESEPGTMVEQSCGIADLVTSCLSGRNNRVAEAYVKSGKPIDVLEKELLGGQLLQGASTAKEVHEFLSTKDMVNDFPLFRSVYNICYENMDAKDLIQVLQPLKEESENEGGTETE</sequence>
<dbReference type="EC" id="1.1.1.8" evidence="9"/>
<feature type="domain" description="Glycerol-3-phosphate dehydrogenase NAD-dependent N-terminal" evidence="10">
    <location>
        <begin position="27"/>
        <end position="198"/>
    </location>
</feature>